<protein>
    <submittedName>
        <fullName evidence="1">Uncharacterized protein</fullName>
    </submittedName>
</protein>
<name>H0G1Y7_RHIML</name>
<evidence type="ECO:0000313" key="1">
    <source>
        <dbReference type="EMBL" id="EHK76731.1"/>
    </source>
</evidence>
<reference evidence="1 2" key="1">
    <citation type="journal article" date="2012" name="J. Bacteriol.">
        <title>Draft Genome Sequence of Sinorhizobium meliloti CCNWSX0020, a Nitrogen-Fixing Symbiont with Copper Tolerance Capability Isolated from Lead-Zinc Mine Tailings.</title>
        <authorList>
            <person name="Li Z."/>
            <person name="Ma Z."/>
            <person name="Hao X."/>
            <person name="Wei G."/>
        </authorList>
    </citation>
    <scope>NUCLEOTIDE SEQUENCE [LARGE SCALE GENOMIC DNA]</scope>
    <source>
        <strain evidence="1 2">CCNWSX0020</strain>
    </source>
</reference>
<accession>H0G1Y7</accession>
<dbReference type="PATRIC" id="fig|1107881.3.peg.3537"/>
<proteinExistence type="predicted"/>
<sequence length="75" mass="8272">MYRWCSGGNRNFAGTVNASEIYSPMTPELKQTVTESGWTFSFAPYFWAAGLSGDVAQFGLPRDRVPSLQAVIDYG</sequence>
<dbReference type="EMBL" id="AGVV01000033">
    <property type="protein sequence ID" value="EHK76731.1"/>
    <property type="molecule type" value="Genomic_DNA"/>
</dbReference>
<organism evidence="1 2">
    <name type="scientific">Sinorhizobium meliloti CCNWSX0020</name>
    <dbReference type="NCBI Taxonomy" id="1107881"/>
    <lineage>
        <taxon>Bacteria</taxon>
        <taxon>Pseudomonadati</taxon>
        <taxon>Pseudomonadota</taxon>
        <taxon>Alphaproteobacteria</taxon>
        <taxon>Hyphomicrobiales</taxon>
        <taxon>Rhizobiaceae</taxon>
        <taxon>Sinorhizobium/Ensifer group</taxon>
        <taxon>Sinorhizobium</taxon>
    </lineage>
</organism>
<gene>
    <name evidence="1" type="ORF">SM0020_17387</name>
</gene>
<dbReference type="Proteomes" id="UP000004038">
    <property type="component" value="Unassembled WGS sequence"/>
</dbReference>
<evidence type="ECO:0000313" key="2">
    <source>
        <dbReference type="Proteomes" id="UP000004038"/>
    </source>
</evidence>
<dbReference type="AlphaFoldDB" id="H0G1Y7"/>